<evidence type="ECO:0000259" key="2">
    <source>
        <dbReference type="PROSITE" id="PS51339"/>
    </source>
</evidence>
<sequence>WLSKLEASNWLTHIKELLTAACLAAQCIDREGASVLVHGSEGTDSTLQVTSLAQIILDPRCRTIRGFEALVVREWLQAGHPFQQRCAQSAYSNSKQKWEAPVFLLFLECVWQIHRQFPCSFEFNEHFLILLFEHAYASQFGTFLGNNESER</sequence>
<dbReference type="PANTHER" id="PTHR10807:SF56">
    <property type="entry name" value="MYOTUBULARIN-RELATED PROTEIN 9"/>
    <property type="match status" value="1"/>
</dbReference>
<dbReference type="GO" id="GO:0019903">
    <property type="term" value="F:protein phosphatase binding"/>
    <property type="evidence" value="ECO:0007669"/>
    <property type="project" value="TreeGrafter"/>
</dbReference>
<dbReference type="AlphaFoldDB" id="A0A7K9H211"/>
<name>A0A7K9H211_LOXLE</name>
<feature type="non-terminal residue" evidence="3">
    <location>
        <position position="1"/>
    </location>
</feature>
<dbReference type="InterPro" id="IPR029021">
    <property type="entry name" value="Prot-tyrosine_phosphatase-like"/>
</dbReference>
<feature type="domain" description="Myotubularin phosphatase" evidence="2">
    <location>
        <begin position="1"/>
        <end position="151"/>
    </location>
</feature>
<dbReference type="Proteomes" id="UP000573793">
    <property type="component" value="Unassembled WGS sequence"/>
</dbReference>
<dbReference type="GO" id="GO:0005737">
    <property type="term" value="C:cytoplasm"/>
    <property type="evidence" value="ECO:0007669"/>
    <property type="project" value="TreeGrafter"/>
</dbReference>
<dbReference type="PANTHER" id="PTHR10807">
    <property type="entry name" value="MYOTUBULARIN-RELATED"/>
    <property type="match status" value="1"/>
</dbReference>
<comment type="similarity">
    <text evidence="1">Belongs to the protein-tyrosine phosphatase family. Non-receptor class myotubularin subfamily.</text>
</comment>
<feature type="non-terminal residue" evidence="3">
    <location>
        <position position="151"/>
    </location>
</feature>
<evidence type="ECO:0000313" key="3">
    <source>
        <dbReference type="EMBL" id="NXH07877.1"/>
    </source>
</evidence>
<dbReference type="EMBL" id="VWZM01016016">
    <property type="protein sequence ID" value="NXH07877.1"/>
    <property type="molecule type" value="Genomic_DNA"/>
</dbReference>
<protein>
    <submittedName>
        <fullName evidence="3">MTMR9 protein</fullName>
    </submittedName>
</protein>
<reference evidence="3 4" key="1">
    <citation type="submission" date="2019-09" db="EMBL/GenBank/DDBJ databases">
        <title>Bird 10,000 Genomes (B10K) Project - Family phase.</title>
        <authorList>
            <person name="Zhang G."/>
        </authorList>
    </citation>
    <scope>NUCLEOTIDE SEQUENCE [LARGE SCALE GENOMIC DNA]</scope>
    <source>
        <strain evidence="3">B10K-DU-001-19</strain>
        <tissue evidence="3">Muscle</tissue>
    </source>
</reference>
<keyword evidence="4" id="KW-1185">Reference proteome</keyword>
<accession>A0A7K9H211</accession>
<gene>
    <name evidence="3" type="primary">Mtmr9_2</name>
    <name evidence="3" type="ORF">LOXLEU_R08661</name>
</gene>
<comment type="caution">
    <text evidence="3">The sequence shown here is derived from an EMBL/GenBank/DDBJ whole genome shotgun (WGS) entry which is preliminary data.</text>
</comment>
<dbReference type="SUPFAM" id="SSF52799">
    <property type="entry name" value="(Phosphotyrosine protein) phosphatases II"/>
    <property type="match status" value="1"/>
</dbReference>
<organism evidence="3 4">
    <name type="scientific">Loxia leucoptera</name>
    <name type="common">White-winged crossbill</name>
    <dbReference type="NCBI Taxonomy" id="96539"/>
    <lineage>
        <taxon>Eukaryota</taxon>
        <taxon>Metazoa</taxon>
        <taxon>Chordata</taxon>
        <taxon>Craniata</taxon>
        <taxon>Vertebrata</taxon>
        <taxon>Euteleostomi</taxon>
        <taxon>Archelosauria</taxon>
        <taxon>Archosauria</taxon>
        <taxon>Dinosauria</taxon>
        <taxon>Saurischia</taxon>
        <taxon>Theropoda</taxon>
        <taxon>Coelurosauria</taxon>
        <taxon>Aves</taxon>
        <taxon>Neognathae</taxon>
        <taxon>Neoaves</taxon>
        <taxon>Telluraves</taxon>
        <taxon>Australaves</taxon>
        <taxon>Passeriformes</taxon>
        <taxon>Passeroidea</taxon>
        <taxon>Fringillidae</taxon>
        <taxon>Carduelinae</taxon>
        <taxon>Loxia</taxon>
    </lineage>
</organism>
<dbReference type="GO" id="GO:0010507">
    <property type="term" value="P:negative regulation of autophagy"/>
    <property type="evidence" value="ECO:0007669"/>
    <property type="project" value="TreeGrafter"/>
</dbReference>
<dbReference type="InterPro" id="IPR030564">
    <property type="entry name" value="Myotubularin"/>
</dbReference>
<evidence type="ECO:0000256" key="1">
    <source>
        <dbReference type="ARBA" id="ARBA00007471"/>
    </source>
</evidence>
<proteinExistence type="inferred from homology"/>
<dbReference type="GO" id="GO:0046856">
    <property type="term" value="P:phosphatidylinositol dephosphorylation"/>
    <property type="evidence" value="ECO:0007669"/>
    <property type="project" value="TreeGrafter"/>
</dbReference>
<dbReference type="PROSITE" id="PS51339">
    <property type="entry name" value="PPASE_MYOTUBULARIN"/>
    <property type="match status" value="1"/>
</dbReference>
<evidence type="ECO:0000313" key="4">
    <source>
        <dbReference type="Proteomes" id="UP000573793"/>
    </source>
</evidence>
<dbReference type="Pfam" id="PF06602">
    <property type="entry name" value="Myotub-related"/>
    <property type="match status" value="1"/>
</dbReference>
<dbReference type="InterPro" id="IPR010569">
    <property type="entry name" value="Myotubularin-like_Pase_dom"/>
</dbReference>